<accession>A0ABD6B0L9</accession>
<dbReference type="Gene3D" id="2.40.33.20">
    <property type="entry name" value="PK beta-barrel domain-like"/>
    <property type="match status" value="1"/>
</dbReference>
<dbReference type="PANTHER" id="PTHR36930:SF1">
    <property type="entry name" value="MOSC DOMAIN-CONTAINING PROTEIN"/>
    <property type="match status" value="1"/>
</dbReference>
<dbReference type="AlphaFoldDB" id="A0ABD6B0L9"/>
<evidence type="ECO:0000313" key="2">
    <source>
        <dbReference type="EMBL" id="MFD1515367.1"/>
    </source>
</evidence>
<keyword evidence="3" id="KW-1185">Reference proteome</keyword>
<dbReference type="PANTHER" id="PTHR36930">
    <property type="entry name" value="METAL-SULFUR CLUSTER BIOSYNTHESIS PROTEINS YUAD-RELATED"/>
    <property type="match status" value="1"/>
</dbReference>
<dbReference type="InterPro" id="IPR052716">
    <property type="entry name" value="MOSC_domain"/>
</dbReference>
<dbReference type="InterPro" id="IPR005302">
    <property type="entry name" value="MoCF_Sase_C"/>
</dbReference>
<sequence length="170" mass="18508">MGRIERLWTAPEDAAPMVSHESVRCVEGCGVEGDRYCLGTGYYVPYDVCQVTFVASEALDHVRAEYGIDLADGRHRRNVEVRGVEVHDLLDQRFRIGEATFEGTRPRPPCAHVEQVAEEAGVARALREGRGGICADVVEGGTVALGDEVTLLGPVFDGEGLAAAIRERRQ</sequence>
<dbReference type="PROSITE" id="PS51340">
    <property type="entry name" value="MOSC"/>
    <property type="match status" value="1"/>
</dbReference>
<protein>
    <submittedName>
        <fullName evidence="2">MOSC domain-containing protein</fullName>
    </submittedName>
</protein>
<organism evidence="2 3">
    <name type="scientific">Halomarina rubra</name>
    <dbReference type="NCBI Taxonomy" id="2071873"/>
    <lineage>
        <taxon>Archaea</taxon>
        <taxon>Methanobacteriati</taxon>
        <taxon>Methanobacteriota</taxon>
        <taxon>Stenosarchaea group</taxon>
        <taxon>Halobacteria</taxon>
        <taxon>Halobacteriales</taxon>
        <taxon>Natronomonadaceae</taxon>
        <taxon>Halomarina</taxon>
    </lineage>
</organism>
<evidence type="ECO:0000313" key="3">
    <source>
        <dbReference type="Proteomes" id="UP001597187"/>
    </source>
</evidence>
<proteinExistence type="predicted"/>
<dbReference type="Proteomes" id="UP001597187">
    <property type="component" value="Unassembled WGS sequence"/>
</dbReference>
<comment type="caution">
    <text evidence="2">The sequence shown here is derived from an EMBL/GenBank/DDBJ whole genome shotgun (WGS) entry which is preliminary data.</text>
</comment>
<dbReference type="InterPro" id="IPR011037">
    <property type="entry name" value="Pyrv_Knase-like_insert_dom_sf"/>
</dbReference>
<dbReference type="RefSeq" id="WP_250875287.1">
    <property type="nucleotide sequence ID" value="NZ_JALXFV010000008.1"/>
</dbReference>
<dbReference type="EMBL" id="JBHUDC010000008">
    <property type="protein sequence ID" value="MFD1515367.1"/>
    <property type="molecule type" value="Genomic_DNA"/>
</dbReference>
<dbReference type="SUPFAM" id="SSF50800">
    <property type="entry name" value="PK beta-barrel domain-like"/>
    <property type="match status" value="1"/>
</dbReference>
<reference evidence="2 3" key="1">
    <citation type="journal article" date="2019" name="Int. J. Syst. Evol. Microbiol.">
        <title>The Global Catalogue of Microorganisms (GCM) 10K type strain sequencing project: providing services to taxonomists for standard genome sequencing and annotation.</title>
        <authorList>
            <consortium name="The Broad Institute Genomics Platform"/>
            <consortium name="The Broad Institute Genome Sequencing Center for Infectious Disease"/>
            <person name="Wu L."/>
            <person name="Ma J."/>
        </authorList>
    </citation>
    <scope>NUCLEOTIDE SEQUENCE [LARGE SCALE GENOMIC DNA]</scope>
    <source>
        <strain evidence="2 3">CGMCC 1.12563</strain>
    </source>
</reference>
<name>A0ABD6B0L9_9EURY</name>
<feature type="domain" description="MOSC" evidence="1">
    <location>
        <begin position="15"/>
        <end position="152"/>
    </location>
</feature>
<dbReference type="Pfam" id="PF03473">
    <property type="entry name" value="MOSC"/>
    <property type="match status" value="1"/>
</dbReference>
<gene>
    <name evidence="2" type="ORF">ACFSBT_18975</name>
</gene>
<evidence type="ECO:0000259" key="1">
    <source>
        <dbReference type="PROSITE" id="PS51340"/>
    </source>
</evidence>